<dbReference type="Proteomes" id="UP000887574">
    <property type="component" value="Unplaced"/>
</dbReference>
<protein>
    <submittedName>
        <fullName evidence="2">NADH dehydrogenase [ubiquinone] 1 beta subcomplex subunit 6</fullName>
    </submittedName>
</protein>
<reference evidence="2" key="1">
    <citation type="submission" date="2022-11" db="UniProtKB">
        <authorList>
            <consortium name="WormBaseParasite"/>
        </authorList>
    </citation>
    <scope>IDENTIFICATION</scope>
</reference>
<dbReference type="WBParaSite" id="jg7023">
    <property type="protein sequence ID" value="jg7023"/>
    <property type="gene ID" value="jg7023"/>
</dbReference>
<dbReference type="AlphaFoldDB" id="A0A915EL22"/>
<accession>A0A915EL22</accession>
<keyword evidence="1" id="KW-1185">Reference proteome</keyword>
<evidence type="ECO:0000313" key="2">
    <source>
        <dbReference type="WBParaSite" id="jg7023"/>
    </source>
</evidence>
<dbReference type="PANTHER" id="PTHR21106:SF2">
    <property type="entry name" value="NADH DEHYDROGENASE [UBIQUINONE] 1 BETA SUBCOMPLEX SUBUNIT 6"/>
    <property type="match status" value="1"/>
</dbReference>
<dbReference type="GO" id="GO:0006120">
    <property type="term" value="P:mitochondrial electron transport, NADH to ubiquinone"/>
    <property type="evidence" value="ECO:0007669"/>
    <property type="project" value="InterPro"/>
</dbReference>
<dbReference type="Pfam" id="PF09782">
    <property type="entry name" value="NDUF_B6"/>
    <property type="match status" value="1"/>
</dbReference>
<organism evidence="1 2">
    <name type="scientific">Ditylenchus dipsaci</name>
    <dbReference type="NCBI Taxonomy" id="166011"/>
    <lineage>
        <taxon>Eukaryota</taxon>
        <taxon>Metazoa</taxon>
        <taxon>Ecdysozoa</taxon>
        <taxon>Nematoda</taxon>
        <taxon>Chromadorea</taxon>
        <taxon>Rhabditida</taxon>
        <taxon>Tylenchina</taxon>
        <taxon>Tylenchomorpha</taxon>
        <taxon>Sphaerularioidea</taxon>
        <taxon>Anguinidae</taxon>
        <taxon>Anguininae</taxon>
        <taxon>Ditylenchus</taxon>
    </lineage>
</organism>
<sequence length="182" mass="21573">MGNFYEKPAQKGNSPYTRTGEAIPKLGKMAGSDAPLHRVNNPMSLELHMADERVRQAGLSEAEREWRHKWLKDQHLHTNEPVHVDAVYRQLNPVRLVMRLPMDKLYVHFLRPTFGSFYGYYIRHVVPRVLLGFFIAESVYYLYKYENKDWQKREGFRFYPQKRIIAKEEEIKEKYPGLGSRA</sequence>
<dbReference type="InterPro" id="IPR019174">
    <property type="entry name" value="NADH_DH_b-subcmplx_su6"/>
</dbReference>
<proteinExistence type="predicted"/>
<name>A0A915EL22_9BILA</name>
<dbReference type="PANTHER" id="PTHR21106">
    <property type="entry name" value="NADH DEHYDROGENASE [UBIQUINONE] 1 BETA SUBCOMPLEX SUBUNIT 6"/>
    <property type="match status" value="1"/>
</dbReference>
<evidence type="ECO:0000313" key="1">
    <source>
        <dbReference type="Proteomes" id="UP000887574"/>
    </source>
</evidence>
<dbReference type="GO" id="GO:0005739">
    <property type="term" value="C:mitochondrion"/>
    <property type="evidence" value="ECO:0007669"/>
    <property type="project" value="GOC"/>
</dbReference>